<evidence type="ECO:0000313" key="2">
    <source>
        <dbReference type="Proteomes" id="UP000606463"/>
    </source>
</evidence>
<organism evidence="1 2">
    <name type="scientific">Aquifex aeolicus</name>
    <dbReference type="NCBI Taxonomy" id="63363"/>
    <lineage>
        <taxon>Bacteria</taxon>
        <taxon>Pseudomonadati</taxon>
        <taxon>Aquificota</taxon>
        <taxon>Aquificia</taxon>
        <taxon>Aquificales</taxon>
        <taxon>Aquificaceae</taxon>
        <taxon>Aquifex</taxon>
    </lineage>
</organism>
<gene>
    <name evidence="1" type="ORF">EYH37_03670</name>
</gene>
<comment type="caution">
    <text evidence="1">The sequence shown here is derived from an EMBL/GenBank/DDBJ whole genome shotgun (WGS) entry which is preliminary data.</text>
</comment>
<protein>
    <submittedName>
        <fullName evidence="1">Uncharacterized protein</fullName>
    </submittedName>
</protein>
<name>A0A9D0YPT5_AQUAO</name>
<dbReference type="EMBL" id="DQVE01000040">
    <property type="protein sequence ID" value="HIP98444.1"/>
    <property type="molecule type" value="Genomic_DNA"/>
</dbReference>
<reference evidence="1" key="1">
    <citation type="journal article" date="2020" name="ISME J.">
        <title>Gammaproteobacteria mediating utilization of methyl-, sulfur- and petroleum organic compounds in deep ocean hydrothermal plumes.</title>
        <authorList>
            <person name="Zhou Z."/>
            <person name="Liu Y."/>
            <person name="Pan J."/>
            <person name="Cron B.R."/>
            <person name="Toner B.M."/>
            <person name="Anantharaman K."/>
            <person name="Breier J.A."/>
            <person name="Dick G.J."/>
            <person name="Li M."/>
        </authorList>
    </citation>
    <scope>NUCLEOTIDE SEQUENCE</scope>
    <source>
        <strain evidence="1">SZUA-1501</strain>
    </source>
</reference>
<dbReference type="AlphaFoldDB" id="A0A9D0YPT5"/>
<dbReference type="Proteomes" id="UP000606463">
    <property type="component" value="Unassembled WGS sequence"/>
</dbReference>
<accession>A0A9D0YPT5</accession>
<sequence length="626" mass="72426">MEYTTQVFTVKRIHNIRDFSYEVELSKGFSLTDLVLYLNAIGKNSFFWTEGKYLHATSDEDWLNLLPQEVRKGIKAVGEVKKGYLAQSELSRYTAFALFTADFNRIFSPNFKANPLFKRLKRRTKEGWNLSGWMKFLHELSLNYKLARDGIEYQIWRWLAMDPQDGGYLIFAFKGGISINKILKEILKRFNAKTLKKFFAFRVKGTHRIGRLKELKGEELTLTFDGAFESTVPAERVIPIFIPPPNWDWREKDRTQLLKHLRLKPKVICTYEEIITEVINKLLEPYMVQIQKADLRGERIETSSYVVVDKPIEENGVGDYILEERKVYNVPFESLKLNFVDLCLKLEKNKKILRDAESDLLQNLKLFLKDIGVSMEVNNLTFDKKLKKFDLEMAEAVIQFFEEKRGILESGDFNLVLIPFAEFVTENIYALPLVERIKETLNGLNYHLLTDREIKVFFKTQKVATKRRILLELLKEIFKSRGGSLYILDEPLPFGKVAIETEKGFELYNLFGELLGIEKEFTPDEGDLLVTFNPERLEKNVVVLDGWVTPYALKGEGKNCLSAERGVAFPVNVSSSVVVLTKKTPYDYKTAFGTKIGDNLDTEEVEKTLINLSKVVDFLSLQKFSL</sequence>
<evidence type="ECO:0000313" key="1">
    <source>
        <dbReference type="EMBL" id="HIP98444.1"/>
    </source>
</evidence>
<proteinExistence type="predicted"/>